<feature type="non-terminal residue" evidence="2">
    <location>
        <position position="62"/>
    </location>
</feature>
<proteinExistence type="predicted"/>
<accession>A0A931CTQ0</accession>
<comment type="caution">
    <text evidence="2">The sequence shown here is derived from an EMBL/GenBank/DDBJ whole genome shotgun (WGS) entry which is preliminary data.</text>
</comment>
<name>A0A931CTQ0_9BACT</name>
<evidence type="ECO:0000313" key="3">
    <source>
        <dbReference type="Proteomes" id="UP000706172"/>
    </source>
</evidence>
<dbReference type="Proteomes" id="UP000706172">
    <property type="component" value="Unassembled WGS sequence"/>
</dbReference>
<sequence>MNMRRKQLAIDPEKCTGCRRCMIACAMKHHGRIDPDLSRVNIIGLDSKDLNVPVICMACDTA</sequence>
<dbReference type="Gene3D" id="3.30.70.20">
    <property type="match status" value="1"/>
</dbReference>
<protein>
    <submittedName>
        <fullName evidence="2">4Fe-4S dicluster domain-containing protein</fullName>
    </submittedName>
</protein>
<reference evidence="2" key="1">
    <citation type="submission" date="2020-07" db="EMBL/GenBank/DDBJ databases">
        <title>Severe corrosion of carbon steel in oil field produced water can be linked to methanogenic archaea containing a special type of NiFe hydrogenase.</title>
        <authorList>
            <person name="Lahme S."/>
            <person name="Mand J."/>
            <person name="Longwell J."/>
            <person name="Smith R."/>
            <person name="Enning D."/>
        </authorList>
    </citation>
    <scope>NUCLEOTIDE SEQUENCE</scope>
    <source>
        <strain evidence="2">MIC098Bin6</strain>
    </source>
</reference>
<evidence type="ECO:0000259" key="1">
    <source>
        <dbReference type="PROSITE" id="PS51379"/>
    </source>
</evidence>
<dbReference type="InterPro" id="IPR017896">
    <property type="entry name" value="4Fe4S_Fe-S-bd"/>
</dbReference>
<dbReference type="Pfam" id="PF12837">
    <property type="entry name" value="Fer4_6"/>
    <property type="match status" value="1"/>
</dbReference>
<dbReference type="AlphaFoldDB" id="A0A931CTQ0"/>
<dbReference type="SUPFAM" id="SSF54862">
    <property type="entry name" value="4Fe-4S ferredoxins"/>
    <property type="match status" value="1"/>
</dbReference>
<dbReference type="EMBL" id="JACCQK010000088">
    <property type="protein sequence ID" value="MBG0778720.1"/>
    <property type="molecule type" value="Genomic_DNA"/>
</dbReference>
<organism evidence="2 3">
    <name type="scientific">Desulfotignum balticum</name>
    <dbReference type="NCBI Taxonomy" id="115781"/>
    <lineage>
        <taxon>Bacteria</taxon>
        <taxon>Pseudomonadati</taxon>
        <taxon>Thermodesulfobacteriota</taxon>
        <taxon>Desulfobacteria</taxon>
        <taxon>Desulfobacterales</taxon>
        <taxon>Desulfobacteraceae</taxon>
        <taxon>Desulfotignum</taxon>
    </lineage>
</organism>
<evidence type="ECO:0000313" key="2">
    <source>
        <dbReference type="EMBL" id="MBG0778720.1"/>
    </source>
</evidence>
<gene>
    <name evidence="2" type="ORF">H0S81_02180</name>
</gene>
<feature type="domain" description="4Fe-4S ferredoxin-type" evidence="1">
    <location>
        <begin position="6"/>
        <end position="36"/>
    </location>
</feature>
<dbReference type="PROSITE" id="PS51379">
    <property type="entry name" value="4FE4S_FER_2"/>
    <property type="match status" value="1"/>
</dbReference>